<dbReference type="InterPro" id="IPR043128">
    <property type="entry name" value="Rev_trsase/Diguanyl_cyclase"/>
</dbReference>
<dbReference type="PROSITE" id="PS50887">
    <property type="entry name" value="GGDEF"/>
    <property type="match status" value="1"/>
</dbReference>
<dbReference type="GO" id="GO:0005886">
    <property type="term" value="C:plasma membrane"/>
    <property type="evidence" value="ECO:0007669"/>
    <property type="project" value="TreeGrafter"/>
</dbReference>
<name>A0AAD1KAQ5_9GAMM</name>
<dbReference type="Pfam" id="PF00990">
    <property type="entry name" value="GGDEF"/>
    <property type="match status" value="1"/>
</dbReference>
<comment type="cofactor">
    <cofactor evidence="1">
        <name>Mg(2+)</name>
        <dbReference type="ChEBI" id="CHEBI:18420"/>
    </cofactor>
</comment>
<evidence type="ECO:0000313" key="5">
    <source>
        <dbReference type="Proteomes" id="UP000825078"/>
    </source>
</evidence>
<evidence type="ECO:0000313" key="4">
    <source>
        <dbReference type="EMBL" id="BCV45921.1"/>
    </source>
</evidence>
<dbReference type="InterPro" id="IPR000160">
    <property type="entry name" value="GGDEF_dom"/>
</dbReference>
<dbReference type="InterPro" id="IPR050469">
    <property type="entry name" value="Diguanylate_Cyclase"/>
</dbReference>
<gene>
    <name evidence="4" type="ORF">TUM17379_29390</name>
</gene>
<feature type="domain" description="GGDEF" evidence="3">
    <location>
        <begin position="166"/>
        <end position="294"/>
    </location>
</feature>
<dbReference type="CDD" id="cd01949">
    <property type="entry name" value="GGDEF"/>
    <property type="match status" value="1"/>
</dbReference>
<dbReference type="Gene3D" id="3.30.70.270">
    <property type="match status" value="1"/>
</dbReference>
<proteinExistence type="predicted"/>
<dbReference type="AlphaFoldDB" id="A0AAD1KAQ5"/>
<evidence type="ECO:0000256" key="2">
    <source>
        <dbReference type="ARBA" id="ARBA00012528"/>
    </source>
</evidence>
<evidence type="ECO:0000259" key="3">
    <source>
        <dbReference type="PROSITE" id="PS50887"/>
    </source>
</evidence>
<protein>
    <recommendedName>
        <fullName evidence="2">diguanylate cyclase</fullName>
        <ecNumber evidence="2">2.7.7.65</ecNumber>
    </recommendedName>
</protein>
<dbReference type="EMBL" id="AP024613">
    <property type="protein sequence ID" value="BCV45921.1"/>
    <property type="molecule type" value="Genomic_DNA"/>
</dbReference>
<sequence>MMDFGLATEFYPEDYQYLSDQPQAIRPKMDLLQAVQRLHASLDPRTVFACYGKLLQQYLPVQGVQLRLKGHQFHWGRTSQSTVSRELVSKLGTAKLRYRLQRVLSPVEQAELEQIEALLSQPLFNAIAYSQMSEQAMFDSLTELGNRHYFGQCIRTSLARAGRAHSPISLVVLDLDNFKQLNDSLGHKFGDRVLTQFGKLLKCGIRNADQAFRIGGDEFVVLVEGNLESAVRMSERLLEMLANETLFHRHGIACSIGIAAWSAGVNQDQLFEQADRALYRAKAAGRNRYCIATRD</sequence>
<organism evidence="4 5">
    <name type="scientific">Shewanella algae</name>
    <dbReference type="NCBI Taxonomy" id="38313"/>
    <lineage>
        <taxon>Bacteria</taxon>
        <taxon>Pseudomonadati</taxon>
        <taxon>Pseudomonadota</taxon>
        <taxon>Gammaproteobacteria</taxon>
        <taxon>Alteromonadales</taxon>
        <taxon>Shewanellaceae</taxon>
        <taxon>Shewanella</taxon>
    </lineage>
</organism>
<evidence type="ECO:0000256" key="1">
    <source>
        <dbReference type="ARBA" id="ARBA00001946"/>
    </source>
</evidence>
<dbReference type="PANTHER" id="PTHR45138:SF6">
    <property type="entry name" value="DIGUANYLATE CYCLASE DGCN"/>
    <property type="match status" value="1"/>
</dbReference>
<dbReference type="InterPro" id="IPR029787">
    <property type="entry name" value="Nucleotide_cyclase"/>
</dbReference>
<dbReference type="NCBIfam" id="TIGR00254">
    <property type="entry name" value="GGDEF"/>
    <property type="match status" value="1"/>
</dbReference>
<dbReference type="SMART" id="SM00267">
    <property type="entry name" value="GGDEF"/>
    <property type="match status" value="1"/>
</dbReference>
<dbReference type="RefSeq" id="WP_306440256.1">
    <property type="nucleotide sequence ID" value="NZ_AP024610.1"/>
</dbReference>
<dbReference type="GO" id="GO:1902201">
    <property type="term" value="P:negative regulation of bacterial-type flagellum-dependent cell motility"/>
    <property type="evidence" value="ECO:0007669"/>
    <property type="project" value="TreeGrafter"/>
</dbReference>
<dbReference type="FunFam" id="3.30.70.270:FF:000001">
    <property type="entry name" value="Diguanylate cyclase domain protein"/>
    <property type="match status" value="1"/>
</dbReference>
<dbReference type="SUPFAM" id="SSF55073">
    <property type="entry name" value="Nucleotide cyclase"/>
    <property type="match status" value="1"/>
</dbReference>
<dbReference type="GO" id="GO:0043709">
    <property type="term" value="P:cell adhesion involved in single-species biofilm formation"/>
    <property type="evidence" value="ECO:0007669"/>
    <property type="project" value="TreeGrafter"/>
</dbReference>
<dbReference type="EC" id="2.7.7.65" evidence="2"/>
<accession>A0AAD1KAQ5</accession>
<dbReference type="PANTHER" id="PTHR45138">
    <property type="entry name" value="REGULATORY COMPONENTS OF SENSORY TRANSDUCTION SYSTEM"/>
    <property type="match status" value="1"/>
</dbReference>
<dbReference type="GeneID" id="93810072"/>
<reference evidence="4" key="1">
    <citation type="submission" date="2021-05" db="EMBL/GenBank/DDBJ databases">
        <title>Molecular characterization for Shewanella algae harboring chromosomal blaOXA-55-like strains isolated from clinical and environment sample.</title>
        <authorList>
            <person name="Ohama Y."/>
            <person name="Aoki K."/>
            <person name="Harada S."/>
            <person name="Moriya K."/>
            <person name="Ishii Y."/>
            <person name="Tateda K."/>
        </authorList>
    </citation>
    <scope>NUCLEOTIDE SEQUENCE</scope>
    <source>
        <strain evidence="4">TUM17379</strain>
    </source>
</reference>
<dbReference type="Proteomes" id="UP000825078">
    <property type="component" value="Chromosome"/>
</dbReference>
<dbReference type="GO" id="GO:0052621">
    <property type="term" value="F:diguanylate cyclase activity"/>
    <property type="evidence" value="ECO:0007669"/>
    <property type="project" value="UniProtKB-EC"/>
</dbReference>